<sequence>MDINEKRRFFGLTFKKSTWNNIIVYVVLIIVATFWFAFPNPNTKISSGPTQSLMGKSDELTGIEFAGSKYQLKEQQWTCQGDCIQSQEQVLALINQWLQLAISATSQRPQGDPVIVTLYFGNDNYAEVELYDKPTVMLRLPQQGQLYLIENATRASLIPSN</sequence>
<comment type="caution">
    <text evidence="2">The sequence shown here is derived from an EMBL/GenBank/DDBJ whole genome shotgun (WGS) entry which is preliminary data.</text>
</comment>
<dbReference type="EMBL" id="DMUP01000117">
    <property type="protein sequence ID" value="HAR56178.1"/>
    <property type="molecule type" value="Genomic_DNA"/>
</dbReference>
<proteinExistence type="predicted"/>
<accession>A0A348WNR6</accession>
<evidence type="ECO:0000313" key="2">
    <source>
        <dbReference type="EMBL" id="HAR56178.1"/>
    </source>
</evidence>
<organism evidence="2 3">
    <name type="scientific">Idiomarina baltica</name>
    <dbReference type="NCBI Taxonomy" id="190892"/>
    <lineage>
        <taxon>Bacteria</taxon>
        <taxon>Pseudomonadati</taxon>
        <taxon>Pseudomonadota</taxon>
        <taxon>Gammaproteobacteria</taxon>
        <taxon>Alteromonadales</taxon>
        <taxon>Idiomarinaceae</taxon>
        <taxon>Idiomarina</taxon>
    </lineage>
</organism>
<name>A0A348WNR6_9GAMM</name>
<dbReference type="STRING" id="314276.OS145_02270"/>
<evidence type="ECO:0000256" key="1">
    <source>
        <dbReference type="SAM" id="Phobius"/>
    </source>
</evidence>
<dbReference type="Proteomes" id="UP000262878">
    <property type="component" value="Unassembled WGS sequence"/>
</dbReference>
<evidence type="ECO:0000313" key="3">
    <source>
        <dbReference type="Proteomes" id="UP000262878"/>
    </source>
</evidence>
<keyword evidence="1" id="KW-1133">Transmembrane helix</keyword>
<protein>
    <submittedName>
        <fullName evidence="2">Uncharacterized protein</fullName>
    </submittedName>
</protein>
<reference evidence="2 3" key="1">
    <citation type="journal article" date="2018" name="Nat. Biotechnol.">
        <title>A standardized bacterial taxonomy based on genome phylogeny substantially revises the tree of life.</title>
        <authorList>
            <person name="Parks D.H."/>
            <person name="Chuvochina M."/>
            <person name="Waite D.W."/>
            <person name="Rinke C."/>
            <person name="Skarshewski A."/>
            <person name="Chaumeil P.A."/>
            <person name="Hugenholtz P."/>
        </authorList>
    </citation>
    <scope>NUCLEOTIDE SEQUENCE [LARGE SCALE GENOMIC DNA]</scope>
    <source>
        <strain evidence="2">UBA9360</strain>
    </source>
</reference>
<gene>
    <name evidence="2" type="ORF">DCR58_05245</name>
</gene>
<feature type="transmembrane region" description="Helical" evidence="1">
    <location>
        <begin position="21"/>
        <end position="38"/>
    </location>
</feature>
<keyword evidence="1" id="KW-0812">Transmembrane</keyword>
<dbReference type="AlphaFoldDB" id="A0A348WNR6"/>
<keyword evidence="1" id="KW-0472">Membrane</keyword>